<sequence>MSNLTKVRLLIDSLAGLHCSTIAGATTMVFHSMGLREHHPVEVPVYHCSPAVQGPHLGEVTLLPLRNEEKFTELCEQKENQHSIRDLTSGIEGTNLQCKSDNQLPARHALAPVDLVDHGAAARAARPVLAGGEPGQHAPLSFAAAAVALVPRLLALQAEGAGAGGALRLGHRAVVGGVQHHQLAAVPGHRARAGPTARSHSATHHASNTSMSTSFLHASGCMAAPPRHPGAGQGTGTAPAATRPSMYRTRHSMQNSWAQPAPAPAPARNRSSSSLGSMQMPQQNQPISSSVSGATRERDDDGPGTEPRISSCRYASSEAGAGAACAPAAFAMG</sequence>
<dbReference type="EMBL" id="CP144747">
    <property type="protein sequence ID" value="WVZ65064.1"/>
    <property type="molecule type" value="Genomic_DNA"/>
</dbReference>
<evidence type="ECO:0000313" key="3">
    <source>
        <dbReference type="Proteomes" id="UP001341281"/>
    </source>
</evidence>
<evidence type="ECO:0000256" key="1">
    <source>
        <dbReference type="SAM" id="MobiDB-lite"/>
    </source>
</evidence>
<gene>
    <name evidence="2" type="ORF">U9M48_014486</name>
</gene>
<dbReference type="AlphaFoldDB" id="A0AAQ3T4F1"/>
<proteinExistence type="predicted"/>
<feature type="compositionally biased region" description="Low complexity" evidence="1">
    <location>
        <begin position="315"/>
        <end position="326"/>
    </location>
</feature>
<accession>A0AAQ3T4F1</accession>
<feature type="compositionally biased region" description="Polar residues" evidence="1">
    <location>
        <begin position="275"/>
        <end position="293"/>
    </location>
</feature>
<feature type="compositionally biased region" description="Low complexity" evidence="1">
    <location>
        <begin position="196"/>
        <end position="214"/>
    </location>
</feature>
<feature type="compositionally biased region" description="Low complexity" evidence="1">
    <location>
        <begin position="254"/>
        <end position="274"/>
    </location>
</feature>
<reference evidence="2 3" key="1">
    <citation type="submission" date="2024-02" db="EMBL/GenBank/DDBJ databases">
        <title>High-quality chromosome-scale genome assembly of Pensacola bahiagrass (Paspalum notatum Flugge var. saurae).</title>
        <authorList>
            <person name="Vega J.M."/>
            <person name="Podio M."/>
            <person name="Orjuela J."/>
            <person name="Siena L.A."/>
            <person name="Pessino S.C."/>
            <person name="Combes M.C."/>
            <person name="Mariac C."/>
            <person name="Albertini E."/>
            <person name="Pupilli F."/>
            <person name="Ortiz J.P.A."/>
            <person name="Leblanc O."/>
        </authorList>
    </citation>
    <scope>NUCLEOTIDE SEQUENCE [LARGE SCALE GENOMIC DNA]</scope>
    <source>
        <strain evidence="2">R1</strain>
        <tissue evidence="2">Leaf</tissue>
    </source>
</reference>
<dbReference type="Proteomes" id="UP001341281">
    <property type="component" value="Chromosome 03"/>
</dbReference>
<feature type="region of interest" description="Disordered" evidence="1">
    <location>
        <begin position="186"/>
        <end position="326"/>
    </location>
</feature>
<name>A0AAQ3T4F1_PASNO</name>
<protein>
    <submittedName>
        <fullName evidence="2">Uncharacterized protein</fullName>
    </submittedName>
</protein>
<organism evidence="2 3">
    <name type="scientific">Paspalum notatum var. saurae</name>
    <dbReference type="NCBI Taxonomy" id="547442"/>
    <lineage>
        <taxon>Eukaryota</taxon>
        <taxon>Viridiplantae</taxon>
        <taxon>Streptophyta</taxon>
        <taxon>Embryophyta</taxon>
        <taxon>Tracheophyta</taxon>
        <taxon>Spermatophyta</taxon>
        <taxon>Magnoliopsida</taxon>
        <taxon>Liliopsida</taxon>
        <taxon>Poales</taxon>
        <taxon>Poaceae</taxon>
        <taxon>PACMAD clade</taxon>
        <taxon>Panicoideae</taxon>
        <taxon>Andropogonodae</taxon>
        <taxon>Paspaleae</taxon>
        <taxon>Paspalinae</taxon>
        <taxon>Paspalum</taxon>
    </lineage>
</organism>
<keyword evidence="3" id="KW-1185">Reference proteome</keyword>
<evidence type="ECO:0000313" key="2">
    <source>
        <dbReference type="EMBL" id="WVZ65064.1"/>
    </source>
</evidence>